<dbReference type="EMBL" id="JANPWB010000010">
    <property type="protein sequence ID" value="KAJ1140168.1"/>
    <property type="molecule type" value="Genomic_DNA"/>
</dbReference>
<sequence>MGDADLGLKAYTAKILAAIQYTKSTLEHKIDQVSQELELLWVDHRMQNEKVGTTERSLVLLTPAITGNEDCIKTEAQFVAMGAKFNDLKGHFRLNNDQIVGALEQAEGLPLELYMEDRLDSSVLQGETF</sequence>
<evidence type="ECO:0000313" key="1">
    <source>
        <dbReference type="EMBL" id="KAJ1140168.1"/>
    </source>
</evidence>
<dbReference type="Proteomes" id="UP001066276">
    <property type="component" value="Chromosome 6"/>
</dbReference>
<protein>
    <submittedName>
        <fullName evidence="1">Uncharacterized protein</fullName>
    </submittedName>
</protein>
<proteinExistence type="predicted"/>
<keyword evidence="2" id="KW-1185">Reference proteome</keyword>
<reference evidence="1" key="1">
    <citation type="journal article" date="2022" name="bioRxiv">
        <title>Sequencing and chromosome-scale assembly of the giantPleurodeles waltlgenome.</title>
        <authorList>
            <person name="Brown T."/>
            <person name="Elewa A."/>
            <person name="Iarovenko S."/>
            <person name="Subramanian E."/>
            <person name="Araus A.J."/>
            <person name="Petzold A."/>
            <person name="Susuki M."/>
            <person name="Suzuki K.-i.T."/>
            <person name="Hayashi T."/>
            <person name="Toyoda A."/>
            <person name="Oliveira C."/>
            <person name="Osipova E."/>
            <person name="Leigh N.D."/>
            <person name="Simon A."/>
            <person name="Yun M.H."/>
        </authorList>
    </citation>
    <scope>NUCLEOTIDE SEQUENCE</scope>
    <source>
        <strain evidence="1">20211129_DDA</strain>
        <tissue evidence="1">Liver</tissue>
    </source>
</reference>
<name>A0AAV7QJ03_PLEWA</name>
<comment type="caution">
    <text evidence="1">The sequence shown here is derived from an EMBL/GenBank/DDBJ whole genome shotgun (WGS) entry which is preliminary data.</text>
</comment>
<dbReference type="AlphaFoldDB" id="A0AAV7QJ03"/>
<evidence type="ECO:0000313" key="2">
    <source>
        <dbReference type="Proteomes" id="UP001066276"/>
    </source>
</evidence>
<accession>A0AAV7QJ03</accession>
<organism evidence="1 2">
    <name type="scientific">Pleurodeles waltl</name>
    <name type="common">Iberian ribbed newt</name>
    <dbReference type="NCBI Taxonomy" id="8319"/>
    <lineage>
        <taxon>Eukaryota</taxon>
        <taxon>Metazoa</taxon>
        <taxon>Chordata</taxon>
        <taxon>Craniata</taxon>
        <taxon>Vertebrata</taxon>
        <taxon>Euteleostomi</taxon>
        <taxon>Amphibia</taxon>
        <taxon>Batrachia</taxon>
        <taxon>Caudata</taxon>
        <taxon>Salamandroidea</taxon>
        <taxon>Salamandridae</taxon>
        <taxon>Pleurodelinae</taxon>
        <taxon>Pleurodeles</taxon>
    </lineage>
</organism>
<gene>
    <name evidence="1" type="ORF">NDU88_006528</name>
</gene>